<protein>
    <submittedName>
        <fullName evidence="3">AAA domain-containing protein</fullName>
    </submittedName>
</protein>
<dbReference type="GO" id="GO:0009379">
    <property type="term" value="C:Holliday junction helicase complex"/>
    <property type="evidence" value="ECO:0007669"/>
    <property type="project" value="InterPro"/>
</dbReference>
<evidence type="ECO:0000259" key="2">
    <source>
        <dbReference type="Pfam" id="PF13401"/>
    </source>
</evidence>
<proteinExistence type="predicted"/>
<feature type="domain" description="ORC1/DEAH AAA+ ATPase" evidence="2">
    <location>
        <begin position="180"/>
        <end position="324"/>
    </location>
</feature>
<name>A0A1N6JNY4_9BURK</name>
<feature type="region of interest" description="Disordered" evidence="1">
    <location>
        <begin position="1"/>
        <end position="39"/>
    </location>
</feature>
<dbReference type="GO" id="GO:0005524">
    <property type="term" value="F:ATP binding"/>
    <property type="evidence" value="ECO:0007669"/>
    <property type="project" value="InterPro"/>
</dbReference>
<dbReference type="GO" id="GO:0016887">
    <property type="term" value="F:ATP hydrolysis activity"/>
    <property type="evidence" value="ECO:0007669"/>
    <property type="project" value="InterPro"/>
</dbReference>
<feature type="region of interest" description="Disordered" evidence="1">
    <location>
        <begin position="532"/>
        <end position="575"/>
    </location>
</feature>
<reference evidence="3 4" key="1">
    <citation type="submission" date="2016-11" db="EMBL/GenBank/DDBJ databases">
        <authorList>
            <person name="Jaros S."/>
            <person name="Januszkiewicz K."/>
            <person name="Wedrychowicz H."/>
        </authorList>
    </citation>
    <scope>NUCLEOTIDE SEQUENCE [LARGE SCALE GENOMIC DNA]</scope>
    <source>
        <strain evidence="3 4">GAS86</strain>
    </source>
</reference>
<accession>A0A1N6JNY4</accession>
<dbReference type="GO" id="GO:0006281">
    <property type="term" value="P:DNA repair"/>
    <property type="evidence" value="ECO:0007669"/>
    <property type="project" value="InterPro"/>
</dbReference>
<dbReference type="InterPro" id="IPR049945">
    <property type="entry name" value="AAA_22"/>
</dbReference>
<organism evidence="3 4">
    <name type="scientific">Paraburkholderia phenazinium</name>
    <dbReference type="NCBI Taxonomy" id="60549"/>
    <lineage>
        <taxon>Bacteria</taxon>
        <taxon>Pseudomonadati</taxon>
        <taxon>Pseudomonadota</taxon>
        <taxon>Betaproteobacteria</taxon>
        <taxon>Burkholderiales</taxon>
        <taxon>Burkholderiaceae</taxon>
        <taxon>Paraburkholderia</taxon>
    </lineage>
</organism>
<dbReference type="Proteomes" id="UP000184693">
    <property type="component" value="Unassembled WGS sequence"/>
</dbReference>
<dbReference type="OrthoDB" id="5593847at2"/>
<dbReference type="InterPro" id="IPR011114">
    <property type="entry name" value="RuvA_C"/>
</dbReference>
<sequence length="575" mass="63093">MNPQIRSSSRSSNNAAAKPSRSMNARSRSGSDRRRPEDAVPLRIVEDPILARQQLFVEAEYHDPGDELEEYRNNPLILALPPFTDEGKIMKALSRHFSVAHPPECRTWSDERRIMAVGRIDRLLVILPVHSMLLNWMHSAFRTQYARSDPSRNLHADINAAYRRVQSGEPGVIADLVEDHAACRALVGLSGTGKTTAVKIILSLFPPIIQHKSFRGVGCQFRQLVWVFVTAPANGSVMTFLRGILLSIDLHLGTSYLNEMKARSYVGDYIAKVIIVLTRYYTGLLIIDEFQNVLKAAAKTELIDMLINLLNSRCCSVLLLGTPDGMTLLRTRLRLMRRATSYGYEELKPFEAGETWNKFATEHLELDFLKKGPPSGKVKVDLISTLLSESAGMPALAKQSARVTQYEGIVSKREALTVDLMQCATRNALSPLGGMIAALKSGNPKLMAKYADMCAEGADRAHEHALAGVRTRAINDGCDGIDAEVFAEAMSSLVYLRIPENDAEKLVLKVMADSPGLASEAVVRDALRVRGAGADRDGRPGKSTTKQRVNGGQALKTSRTVSAREGAHIHPASAG</sequence>
<evidence type="ECO:0000313" key="3">
    <source>
        <dbReference type="EMBL" id="SIO45736.1"/>
    </source>
</evidence>
<dbReference type="SUPFAM" id="SSF52540">
    <property type="entry name" value="P-loop containing nucleoside triphosphate hydrolases"/>
    <property type="match status" value="1"/>
</dbReference>
<dbReference type="EMBL" id="FSRM01000002">
    <property type="protein sequence ID" value="SIO45736.1"/>
    <property type="molecule type" value="Genomic_DNA"/>
</dbReference>
<dbReference type="Gene3D" id="3.40.50.300">
    <property type="entry name" value="P-loop containing nucleotide triphosphate hydrolases"/>
    <property type="match status" value="1"/>
</dbReference>
<dbReference type="GO" id="GO:0006310">
    <property type="term" value="P:DNA recombination"/>
    <property type="evidence" value="ECO:0007669"/>
    <property type="project" value="InterPro"/>
</dbReference>
<evidence type="ECO:0000313" key="4">
    <source>
        <dbReference type="Proteomes" id="UP000184693"/>
    </source>
</evidence>
<feature type="compositionally biased region" description="Low complexity" evidence="1">
    <location>
        <begin position="1"/>
        <end position="22"/>
    </location>
</feature>
<feature type="compositionally biased region" description="Polar residues" evidence="1">
    <location>
        <begin position="542"/>
        <end position="561"/>
    </location>
</feature>
<dbReference type="RefSeq" id="WP_083611564.1">
    <property type="nucleotide sequence ID" value="NZ_FSRM01000002.1"/>
</dbReference>
<dbReference type="CDD" id="cd14332">
    <property type="entry name" value="UBA_RuvA_C"/>
    <property type="match status" value="1"/>
</dbReference>
<gene>
    <name evidence="3" type="ORF">SAMN05444168_4700</name>
</gene>
<dbReference type="AlphaFoldDB" id="A0A1N6JNY4"/>
<feature type="compositionally biased region" description="Basic and acidic residues" evidence="1">
    <location>
        <begin position="29"/>
        <end position="39"/>
    </location>
</feature>
<dbReference type="Pfam" id="PF13401">
    <property type="entry name" value="AAA_22"/>
    <property type="match status" value="1"/>
</dbReference>
<dbReference type="InterPro" id="IPR027417">
    <property type="entry name" value="P-loop_NTPase"/>
</dbReference>
<evidence type="ECO:0000256" key="1">
    <source>
        <dbReference type="SAM" id="MobiDB-lite"/>
    </source>
</evidence>
<dbReference type="GO" id="GO:0009378">
    <property type="term" value="F:four-way junction helicase activity"/>
    <property type="evidence" value="ECO:0007669"/>
    <property type="project" value="InterPro"/>
</dbReference>